<evidence type="ECO:0000313" key="3">
    <source>
        <dbReference type="Proteomes" id="UP000034704"/>
    </source>
</evidence>
<organism evidence="2 3">
    <name type="scientific">Candidatus Nomurabacteria bacterium GW2011_GWC2_42_20</name>
    <dbReference type="NCBI Taxonomy" id="1618756"/>
    <lineage>
        <taxon>Bacteria</taxon>
        <taxon>Candidatus Nomuraibacteriota</taxon>
    </lineage>
</organism>
<gene>
    <name evidence="2" type="ORF">UV12_C0002G0106</name>
</gene>
<dbReference type="STRING" id="1618756.UV12_C0002G0106"/>
<sequence>MNRKTLIIIISLIILVSIGGYFFLSKKAPVATPIDGTFPGGGGSFTGTGSMGGDDTLSGGDAFIPGSSMPLPRLYELHKVPVAGIGFIEEGKSPNNTIVARYIERGLGHIYETQLATLVESRIVNETRPRIMEALWGNGGKSVVVRFIDDKDGFSVVKTNIVNVGGITTSFARSTSTEMISDFITTEETSLPDHIPFMATVEDGGNKIFYLENGVNASTGALATFNDFSVSTIFSSSFTEWLPQFPNQNLITLTTRPSAKVAGHLFFISPKNKSVTKILGGINGLTTLTSRDGKHVLFAETMGDAPELSVYDVANKNTNHFLLHTLPEKCVWGSKNSTMAYCAIPQSIPVATYPDQWYQGLVAFSDALWSIDTETGDVAKIMTPGDYRAANLDMINLALSSDDSHLVFMNKTSGTPWVYRIAEISTPTTDISTTTVSGM</sequence>
<proteinExistence type="predicted"/>
<keyword evidence="1" id="KW-1133">Transmembrane helix</keyword>
<evidence type="ECO:0000313" key="2">
    <source>
        <dbReference type="EMBL" id="KKS48257.1"/>
    </source>
</evidence>
<protein>
    <submittedName>
        <fullName evidence="2">Uncharacterized protein</fullName>
    </submittedName>
</protein>
<dbReference type="AlphaFoldDB" id="A0A0G0ZHQ7"/>
<dbReference type="EMBL" id="LCDG01000002">
    <property type="protein sequence ID" value="KKS48257.1"/>
    <property type="molecule type" value="Genomic_DNA"/>
</dbReference>
<accession>A0A0G0ZHQ7</accession>
<keyword evidence="1" id="KW-0812">Transmembrane</keyword>
<name>A0A0G0ZHQ7_9BACT</name>
<dbReference type="Proteomes" id="UP000034704">
    <property type="component" value="Unassembled WGS sequence"/>
</dbReference>
<dbReference type="SUPFAM" id="SSF69304">
    <property type="entry name" value="Tricorn protease N-terminal domain"/>
    <property type="match status" value="1"/>
</dbReference>
<reference evidence="2 3" key="1">
    <citation type="journal article" date="2015" name="Nature">
        <title>rRNA introns, odd ribosomes, and small enigmatic genomes across a large radiation of phyla.</title>
        <authorList>
            <person name="Brown C.T."/>
            <person name="Hug L.A."/>
            <person name="Thomas B.C."/>
            <person name="Sharon I."/>
            <person name="Castelle C.J."/>
            <person name="Singh A."/>
            <person name="Wilkins M.J."/>
            <person name="Williams K.H."/>
            <person name="Banfield J.F."/>
        </authorList>
    </citation>
    <scope>NUCLEOTIDE SEQUENCE [LARGE SCALE GENOMIC DNA]</scope>
</reference>
<keyword evidence="1" id="KW-0472">Membrane</keyword>
<comment type="caution">
    <text evidence="2">The sequence shown here is derived from an EMBL/GenBank/DDBJ whole genome shotgun (WGS) entry which is preliminary data.</text>
</comment>
<feature type="transmembrane region" description="Helical" evidence="1">
    <location>
        <begin position="6"/>
        <end position="24"/>
    </location>
</feature>
<evidence type="ECO:0000256" key="1">
    <source>
        <dbReference type="SAM" id="Phobius"/>
    </source>
</evidence>